<name>A0A6P8I6I4_ACTTE</name>
<evidence type="ECO:0000256" key="9">
    <source>
        <dbReference type="SAM" id="Phobius"/>
    </source>
</evidence>
<dbReference type="GO" id="GO:0005886">
    <property type="term" value="C:plasma membrane"/>
    <property type="evidence" value="ECO:0007669"/>
    <property type="project" value="TreeGrafter"/>
</dbReference>
<evidence type="ECO:0000256" key="1">
    <source>
        <dbReference type="ARBA" id="ARBA00004141"/>
    </source>
</evidence>
<dbReference type="Gene3D" id="1.20.1070.10">
    <property type="entry name" value="Rhodopsin 7-helix transmembrane proteins"/>
    <property type="match status" value="1"/>
</dbReference>
<dbReference type="RefSeq" id="XP_031560321.1">
    <property type="nucleotide sequence ID" value="XM_031704461.1"/>
</dbReference>
<dbReference type="PANTHER" id="PTHR45695">
    <property type="entry name" value="LEUCOKININ RECEPTOR-RELATED"/>
    <property type="match status" value="1"/>
</dbReference>
<feature type="transmembrane region" description="Helical" evidence="9">
    <location>
        <begin position="287"/>
        <end position="307"/>
    </location>
</feature>
<dbReference type="PROSITE" id="PS00237">
    <property type="entry name" value="G_PROTEIN_RECEP_F1_1"/>
    <property type="match status" value="1"/>
</dbReference>
<comment type="subcellular location">
    <subcellularLocation>
        <location evidence="1">Membrane</location>
        <topology evidence="1">Multi-pass membrane protein</topology>
    </subcellularLocation>
</comment>
<evidence type="ECO:0000256" key="7">
    <source>
        <dbReference type="ARBA" id="ARBA00023224"/>
    </source>
</evidence>
<evidence type="ECO:0000256" key="3">
    <source>
        <dbReference type="ARBA" id="ARBA00022989"/>
    </source>
</evidence>
<evidence type="ECO:0000256" key="8">
    <source>
        <dbReference type="RuleBase" id="RU000688"/>
    </source>
</evidence>
<evidence type="ECO:0000256" key="6">
    <source>
        <dbReference type="ARBA" id="ARBA00023170"/>
    </source>
</evidence>
<dbReference type="GeneID" id="116296444"/>
<keyword evidence="4 8" id="KW-0297">G-protein coupled receptor</keyword>
<dbReference type="RefSeq" id="XP_031560320.1">
    <property type="nucleotide sequence ID" value="XM_031704460.1"/>
</dbReference>
<evidence type="ECO:0000256" key="4">
    <source>
        <dbReference type="ARBA" id="ARBA00023040"/>
    </source>
</evidence>
<keyword evidence="6 8" id="KW-0675">Receptor</keyword>
<reference evidence="12 13" key="1">
    <citation type="submission" date="2025-04" db="UniProtKB">
        <authorList>
            <consortium name="RefSeq"/>
        </authorList>
    </citation>
    <scope>IDENTIFICATION</scope>
    <source>
        <tissue evidence="12 13">Tentacle</tissue>
    </source>
</reference>
<protein>
    <submittedName>
        <fullName evidence="12 13">Neuropeptide Y receptor type 6-like</fullName>
    </submittedName>
</protein>
<feature type="transmembrane region" description="Helical" evidence="9">
    <location>
        <begin position="247"/>
        <end position="275"/>
    </location>
</feature>
<gene>
    <name evidence="12 13" type="primary">LOC116296444</name>
</gene>
<dbReference type="SMART" id="SM01381">
    <property type="entry name" value="7TM_GPCR_Srsx"/>
    <property type="match status" value="1"/>
</dbReference>
<feature type="transmembrane region" description="Helical" evidence="9">
    <location>
        <begin position="147"/>
        <end position="168"/>
    </location>
</feature>
<dbReference type="Proteomes" id="UP000515163">
    <property type="component" value="Unplaced"/>
</dbReference>
<dbReference type="PROSITE" id="PS50262">
    <property type="entry name" value="G_PROTEIN_RECEP_F1_2"/>
    <property type="match status" value="1"/>
</dbReference>
<feature type="transmembrane region" description="Helical" evidence="9">
    <location>
        <begin position="195"/>
        <end position="220"/>
    </location>
</feature>
<evidence type="ECO:0000313" key="12">
    <source>
        <dbReference type="RefSeq" id="XP_031560320.1"/>
    </source>
</evidence>
<dbReference type="GO" id="GO:0004930">
    <property type="term" value="F:G protein-coupled receptor activity"/>
    <property type="evidence" value="ECO:0007669"/>
    <property type="project" value="UniProtKB-KW"/>
</dbReference>
<keyword evidence="5 9" id="KW-0472">Membrane</keyword>
<dbReference type="KEGG" id="aten:116296444"/>
<dbReference type="PANTHER" id="PTHR45695:SF9">
    <property type="entry name" value="LEUCOKININ RECEPTOR"/>
    <property type="match status" value="1"/>
</dbReference>
<dbReference type="InterPro" id="IPR000276">
    <property type="entry name" value="GPCR_Rhodpsn"/>
</dbReference>
<dbReference type="InterPro" id="IPR017452">
    <property type="entry name" value="GPCR_Rhodpsn_7TM"/>
</dbReference>
<dbReference type="PRINTS" id="PR00237">
    <property type="entry name" value="GPCRRHODOPSN"/>
</dbReference>
<dbReference type="CDD" id="cd00637">
    <property type="entry name" value="7tm_classA_rhodopsin-like"/>
    <property type="match status" value="1"/>
</dbReference>
<feature type="domain" description="G-protein coupled receptors family 1 profile" evidence="10">
    <location>
        <begin position="43"/>
        <end position="304"/>
    </location>
</feature>
<keyword evidence="3 9" id="KW-1133">Transmembrane helix</keyword>
<dbReference type="Pfam" id="PF00001">
    <property type="entry name" value="7tm_1"/>
    <property type="match status" value="1"/>
</dbReference>
<keyword evidence="7 8" id="KW-0807">Transducer</keyword>
<evidence type="ECO:0000313" key="11">
    <source>
        <dbReference type="Proteomes" id="UP000515163"/>
    </source>
</evidence>
<dbReference type="AlphaFoldDB" id="A0A6P8I6I4"/>
<sequence length="495" mass="56395">MSANFSELEEGNAPSCPFHNDSSLEKILKTFAYCVMLLLALFGNIFLVCVVYSQRRLRTTTNFLISNMAISDLLVPVFAMPRTIVEIHLGLRRWLFTNTLGLALCKVIYFLQDVSTAVSVLSLSCITLDRFYAVVRPQSSTPIKGYVRTVIASIWIIAMLMHAAYFYAFQLVTVNDVTYCILLWPSTVDPIATKIFFLTLIILLYFIPLILIIVLQWFIVKKLKKQRLPSFSSSFRQRKRGKRNKKVVHFTLAVIVTFFICWTPTVVYSFIVIFGETTNCIPELFRFSSLFLVQSNSSINFFIYFLFNDNYRNTFKKIFCHRDGFMKTLRQSGAVQLTAERKRAHSKTLSLDLLPDKNYRLAENMTLKSPDIAVHVTSTEHCLECSAIRTNDKQRNGTNVIEKRMGVEEMGEGKNSCKGDKKADRFEDISSLRLEESIETKESPATLAELKFQRQSSKKLDLDINPCVALQTNATHVMGNGNAVNCECFAALKNT</sequence>
<keyword evidence="11" id="KW-1185">Reference proteome</keyword>
<dbReference type="SUPFAM" id="SSF81321">
    <property type="entry name" value="Family A G protein-coupled receptor-like"/>
    <property type="match status" value="1"/>
</dbReference>
<feature type="transmembrane region" description="Helical" evidence="9">
    <location>
        <begin position="31"/>
        <end position="53"/>
    </location>
</feature>
<evidence type="ECO:0000313" key="13">
    <source>
        <dbReference type="RefSeq" id="XP_031560321.1"/>
    </source>
</evidence>
<comment type="similarity">
    <text evidence="8">Belongs to the G-protein coupled receptor 1 family.</text>
</comment>
<evidence type="ECO:0000259" key="10">
    <source>
        <dbReference type="PROSITE" id="PS50262"/>
    </source>
</evidence>
<accession>A0A6P8I6I4</accession>
<keyword evidence="2 8" id="KW-0812">Transmembrane</keyword>
<proteinExistence type="inferred from homology"/>
<organism evidence="11 12">
    <name type="scientific">Actinia tenebrosa</name>
    <name type="common">Australian red waratah sea anemone</name>
    <dbReference type="NCBI Taxonomy" id="6105"/>
    <lineage>
        <taxon>Eukaryota</taxon>
        <taxon>Metazoa</taxon>
        <taxon>Cnidaria</taxon>
        <taxon>Anthozoa</taxon>
        <taxon>Hexacorallia</taxon>
        <taxon>Actiniaria</taxon>
        <taxon>Actiniidae</taxon>
        <taxon>Actinia</taxon>
    </lineage>
</organism>
<dbReference type="OrthoDB" id="10037617at2759"/>
<dbReference type="FunFam" id="1.20.1070.10:FF:000291">
    <property type="entry name" value="Predicted protein"/>
    <property type="match status" value="1"/>
</dbReference>
<evidence type="ECO:0000256" key="5">
    <source>
        <dbReference type="ARBA" id="ARBA00023136"/>
    </source>
</evidence>
<evidence type="ECO:0000256" key="2">
    <source>
        <dbReference type="ARBA" id="ARBA00022692"/>
    </source>
</evidence>